<feature type="signal peptide" evidence="1">
    <location>
        <begin position="1"/>
        <end position="23"/>
    </location>
</feature>
<evidence type="ECO:0000313" key="2">
    <source>
        <dbReference type="EMBL" id="MBJ6127354.1"/>
    </source>
</evidence>
<dbReference type="RefSeq" id="WP_199050578.1">
    <property type="nucleotide sequence ID" value="NZ_JAELXT010000023.1"/>
</dbReference>
<evidence type="ECO:0000313" key="3">
    <source>
        <dbReference type="Proteomes" id="UP000620670"/>
    </source>
</evidence>
<keyword evidence="1" id="KW-0732">Signal</keyword>
<sequence length="94" mass="10669">MRFVAALAIASSLVLPLAIPADAQTRLPRVSPSERTSKEINRQIRQDQRLLNLEERIQMENNQIRQDIRRERLFAPRALPPVPRGACPRGSISC</sequence>
<gene>
    <name evidence="2" type="ORF">JAO75_18280</name>
</gene>
<organism evidence="2 3">
    <name type="scientific">Microvirga splendida</name>
    <dbReference type="NCBI Taxonomy" id="2795727"/>
    <lineage>
        <taxon>Bacteria</taxon>
        <taxon>Pseudomonadati</taxon>
        <taxon>Pseudomonadota</taxon>
        <taxon>Alphaproteobacteria</taxon>
        <taxon>Hyphomicrobiales</taxon>
        <taxon>Methylobacteriaceae</taxon>
        <taxon>Microvirga</taxon>
    </lineage>
</organism>
<comment type="caution">
    <text evidence="2">The sequence shown here is derived from an EMBL/GenBank/DDBJ whole genome shotgun (WGS) entry which is preliminary data.</text>
</comment>
<evidence type="ECO:0000256" key="1">
    <source>
        <dbReference type="SAM" id="SignalP"/>
    </source>
</evidence>
<dbReference type="EMBL" id="JAELXT010000023">
    <property type="protein sequence ID" value="MBJ6127354.1"/>
    <property type="molecule type" value="Genomic_DNA"/>
</dbReference>
<feature type="chain" id="PRO_5045991195" evidence="1">
    <location>
        <begin position="24"/>
        <end position="94"/>
    </location>
</feature>
<dbReference type="Proteomes" id="UP000620670">
    <property type="component" value="Unassembled WGS sequence"/>
</dbReference>
<accession>A0ABS0Y503</accession>
<reference evidence="3" key="1">
    <citation type="submission" date="2020-12" db="EMBL/GenBank/DDBJ databases">
        <title>Hymenobacter sp.</title>
        <authorList>
            <person name="Kim M.K."/>
        </authorList>
    </citation>
    <scope>NUCLEOTIDE SEQUENCE [LARGE SCALE GENOMIC DNA]</scope>
    <source>
        <strain evidence="3">BT325</strain>
    </source>
</reference>
<keyword evidence="3" id="KW-1185">Reference proteome</keyword>
<protein>
    <submittedName>
        <fullName evidence="2">Uncharacterized protein</fullName>
    </submittedName>
</protein>
<name>A0ABS0Y503_9HYPH</name>
<proteinExistence type="predicted"/>